<name>A0A0V0S8U2_9BILA</name>
<dbReference type="EMBL" id="JYDL01000026">
    <property type="protein sequence ID" value="KRX23129.1"/>
    <property type="molecule type" value="Genomic_DNA"/>
</dbReference>
<keyword evidence="3" id="KW-1185">Reference proteome</keyword>
<accession>A0A0V0S8U2</accession>
<sequence length="115" mass="13016">MANDASELWIILPLVVCAVLIAIIAVMPVLIRRYCFHCIPEDSCSCCFGWSEFCVNTANYCFCKPCECDIHEEERIRLSAILKKPRTGESASEASSWNHTKTSVYCKWTFHCVSA</sequence>
<protein>
    <submittedName>
        <fullName evidence="2">Uncharacterized protein</fullName>
    </submittedName>
</protein>
<dbReference type="OrthoDB" id="5915433at2759"/>
<organism evidence="2 3">
    <name type="scientific">Trichinella nelsoni</name>
    <dbReference type="NCBI Taxonomy" id="6336"/>
    <lineage>
        <taxon>Eukaryota</taxon>
        <taxon>Metazoa</taxon>
        <taxon>Ecdysozoa</taxon>
        <taxon>Nematoda</taxon>
        <taxon>Enoplea</taxon>
        <taxon>Dorylaimia</taxon>
        <taxon>Trichinellida</taxon>
        <taxon>Trichinellidae</taxon>
        <taxon>Trichinella</taxon>
    </lineage>
</organism>
<evidence type="ECO:0000256" key="1">
    <source>
        <dbReference type="SAM" id="Phobius"/>
    </source>
</evidence>
<keyword evidence="1" id="KW-0472">Membrane</keyword>
<reference evidence="2 3" key="1">
    <citation type="submission" date="2015-01" db="EMBL/GenBank/DDBJ databases">
        <title>Evolution of Trichinella species and genotypes.</title>
        <authorList>
            <person name="Korhonen P.K."/>
            <person name="Edoardo P."/>
            <person name="Giuseppe L.R."/>
            <person name="Gasser R.B."/>
        </authorList>
    </citation>
    <scope>NUCLEOTIDE SEQUENCE [LARGE SCALE GENOMIC DNA]</scope>
    <source>
        <strain evidence="2">ISS37</strain>
    </source>
</reference>
<dbReference type="Proteomes" id="UP000054630">
    <property type="component" value="Unassembled WGS sequence"/>
</dbReference>
<comment type="caution">
    <text evidence="2">The sequence shown here is derived from an EMBL/GenBank/DDBJ whole genome shotgun (WGS) entry which is preliminary data.</text>
</comment>
<dbReference type="AlphaFoldDB" id="A0A0V0S8U2"/>
<feature type="transmembrane region" description="Helical" evidence="1">
    <location>
        <begin position="6"/>
        <end position="31"/>
    </location>
</feature>
<proteinExistence type="predicted"/>
<keyword evidence="1" id="KW-1133">Transmembrane helix</keyword>
<keyword evidence="1" id="KW-0812">Transmembrane</keyword>
<evidence type="ECO:0000313" key="2">
    <source>
        <dbReference type="EMBL" id="KRX23129.1"/>
    </source>
</evidence>
<evidence type="ECO:0000313" key="3">
    <source>
        <dbReference type="Proteomes" id="UP000054630"/>
    </source>
</evidence>
<gene>
    <name evidence="2" type="ORF">T07_11770</name>
</gene>